<reference evidence="1 2" key="1">
    <citation type="journal article" date="2016" name="Nat. Commun.">
        <title>Thousands of microbial genomes shed light on interconnected biogeochemical processes in an aquifer system.</title>
        <authorList>
            <person name="Anantharaman K."/>
            <person name="Brown C.T."/>
            <person name="Hug L.A."/>
            <person name="Sharon I."/>
            <person name="Castelle C.J."/>
            <person name="Probst A.J."/>
            <person name="Thomas B.C."/>
            <person name="Singh A."/>
            <person name="Wilkins M.J."/>
            <person name="Karaoz U."/>
            <person name="Brodie E.L."/>
            <person name="Williams K.H."/>
            <person name="Hubbard S.S."/>
            <person name="Banfield J.F."/>
        </authorList>
    </citation>
    <scope>NUCLEOTIDE SEQUENCE [LARGE SCALE GENOMIC DNA]</scope>
</reference>
<evidence type="ECO:0008006" key="3">
    <source>
        <dbReference type="Google" id="ProtNLM"/>
    </source>
</evidence>
<name>A0A1F4XEH1_9BACT</name>
<dbReference type="AlphaFoldDB" id="A0A1F4XEH1"/>
<dbReference type="Proteomes" id="UP000176185">
    <property type="component" value="Unassembled WGS sequence"/>
</dbReference>
<organism evidence="1 2">
    <name type="scientific">Candidatus Adlerbacteria bacterium RIFCSPLOWO2_01_FULL_51_16</name>
    <dbReference type="NCBI Taxonomy" id="1797243"/>
    <lineage>
        <taxon>Bacteria</taxon>
        <taxon>Candidatus Adleribacteriota</taxon>
    </lineage>
</organism>
<comment type="caution">
    <text evidence="1">The sequence shown here is derived from an EMBL/GenBank/DDBJ whole genome shotgun (WGS) entry which is preliminary data.</text>
</comment>
<proteinExistence type="predicted"/>
<evidence type="ECO:0000313" key="1">
    <source>
        <dbReference type="EMBL" id="OGC80068.1"/>
    </source>
</evidence>
<gene>
    <name evidence="1" type="ORF">A2943_01660</name>
</gene>
<evidence type="ECO:0000313" key="2">
    <source>
        <dbReference type="Proteomes" id="UP000176185"/>
    </source>
</evidence>
<dbReference type="STRING" id="1797243.A2943_01660"/>
<sequence>MRTKPTEAEREAYTVEFHRRATLARKEGEKIREILEPKLVAEGLEGRYVYVDIYTGEYVVGEDSAEAFVNARKKFPPDHLGWGFDVGGKPSLIIGGASWPWL</sequence>
<protein>
    <recommendedName>
        <fullName evidence="3">DUF5678 domain-containing protein</fullName>
    </recommendedName>
</protein>
<dbReference type="EMBL" id="MEWX01000030">
    <property type="protein sequence ID" value="OGC80068.1"/>
    <property type="molecule type" value="Genomic_DNA"/>
</dbReference>
<accession>A0A1F4XEH1</accession>